<dbReference type="EMBL" id="JAPDOD010000011">
    <property type="protein sequence ID" value="MDA0161341.1"/>
    <property type="molecule type" value="Genomic_DNA"/>
</dbReference>
<comment type="caution">
    <text evidence="2">The sequence shown here is derived from an EMBL/GenBank/DDBJ whole genome shotgun (WGS) entry which is preliminary data.</text>
</comment>
<accession>A0A9X3S2N3</accession>
<dbReference type="RefSeq" id="WP_270040544.1">
    <property type="nucleotide sequence ID" value="NZ_JAPDOD010000011.1"/>
</dbReference>
<proteinExistence type="predicted"/>
<protein>
    <submittedName>
        <fullName evidence="2">Uncharacterized protein</fullName>
    </submittedName>
</protein>
<name>A0A9X3S2N3_9ACTN</name>
<reference evidence="2" key="1">
    <citation type="submission" date="2022-10" db="EMBL/GenBank/DDBJ databases">
        <title>The WGS of Solirubrobacter ginsenosidimutans DSM 21036.</title>
        <authorList>
            <person name="Jiang Z."/>
        </authorList>
    </citation>
    <scope>NUCLEOTIDE SEQUENCE</scope>
    <source>
        <strain evidence="2">DSM 21036</strain>
    </source>
</reference>
<gene>
    <name evidence="2" type="ORF">OM076_13770</name>
</gene>
<evidence type="ECO:0000256" key="1">
    <source>
        <dbReference type="SAM" id="MobiDB-lite"/>
    </source>
</evidence>
<dbReference type="AlphaFoldDB" id="A0A9X3S2N3"/>
<sequence>MRYRDGVYVTAQFLTCDRTLVHARHKPEPAPSVEFPLVALHATTIRFGDRGYMAIARAADSQGISVSQYVREAALIRAVLDDLDYAEQAVHTAHDLLAVAREIRRLAEVDPPGPPRAGAGRKRSASAKDRQDS</sequence>
<evidence type="ECO:0000313" key="2">
    <source>
        <dbReference type="EMBL" id="MDA0161341.1"/>
    </source>
</evidence>
<keyword evidence="3" id="KW-1185">Reference proteome</keyword>
<dbReference type="Proteomes" id="UP001149140">
    <property type="component" value="Unassembled WGS sequence"/>
</dbReference>
<organism evidence="2 3">
    <name type="scientific">Solirubrobacter ginsenosidimutans</name>
    <dbReference type="NCBI Taxonomy" id="490573"/>
    <lineage>
        <taxon>Bacteria</taxon>
        <taxon>Bacillati</taxon>
        <taxon>Actinomycetota</taxon>
        <taxon>Thermoleophilia</taxon>
        <taxon>Solirubrobacterales</taxon>
        <taxon>Solirubrobacteraceae</taxon>
        <taxon>Solirubrobacter</taxon>
    </lineage>
</organism>
<feature type="region of interest" description="Disordered" evidence="1">
    <location>
        <begin position="107"/>
        <end position="133"/>
    </location>
</feature>
<evidence type="ECO:0000313" key="3">
    <source>
        <dbReference type="Proteomes" id="UP001149140"/>
    </source>
</evidence>